<gene>
    <name evidence="2" type="ORF">HICCMSTLAB_LOCUS4910</name>
</gene>
<name>A0A8J2H9E7_COTCN</name>
<dbReference type="SUPFAM" id="SSF48403">
    <property type="entry name" value="Ankyrin repeat"/>
    <property type="match status" value="1"/>
</dbReference>
<dbReference type="PROSITE" id="PS50297">
    <property type="entry name" value="ANK_REP_REGION"/>
    <property type="match status" value="1"/>
</dbReference>
<dbReference type="Pfam" id="PF12796">
    <property type="entry name" value="Ank_2"/>
    <property type="match status" value="1"/>
</dbReference>
<keyword evidence="3" id="KW-1185">Reference proteome</keyword>
<sequence>MDCLLSMITCTQHLKVSGKEINVTVVEELLNQPENNVNMTLFDMDRPFRNHTTFLCIAVRNRDEELIDYLINRKADVNKGDLIFEDENPLHIAVENGDLKVFQKLYQLGAKLHLQTSLRRSLSRDTSES</sequence>
<dbReference type="InterPro" id="IPR002110">
    <property type="entry name" value="Ankyrin_rpt"/>
</dbReference>
<dbReference type="InterPro" id="IPR036770">
    <property type="entry name" value="Ankyrin_rpt-contain_sf"/>
</dbReference>
<accession>A0A8J2H9E7</accession>
<comment type="caution">
    <text evidence="2">The sequence shown here is derived from an EMBL/GenBank/DDBJ whole genome shotgun (WGS) entry which is preliminary data.</text>
</comment>
<evidence type="ECO:0000313" key="2">
    <source>
        <dbReference type="EMBL" id="CAG5088610.1"/>
    </source>
</evidence>
<protein>
    <submittedName>
        <fullName evidence="2">Uncharacterized protein</fullName>
    </submittedName>
</protein>
<keyword evidence="1" id="KW-0040">ANK repeat</keyword>
<feature type="repeat" description="ANK" evidence="1">
    <location>
        <begin position="85"/>
        <end position="117"/>
    </location>
</feature>
<evidence type="ECO:0000256" key="1">
    <source>
        <dbReference type="PROSITE-ProRule" id="PRU00023"/>
    </source>
</evidence>
<dbReference type="EMBL" id="CAJNRD030001119">
    <property type="protein sequence ID" value="CAG5088610.1"/>
    <property type="molecule type" value="Genomic_DNA"/>
</dbReference>
<proteinExistence type="predicted"/>
<reference evidence="2" key="1">
    <citation type="submission" date="2021-04" db="EMBL/GenBank/DDBJ databases">
        <authorList>
            <person name="Chebbi M.A.C M."/>
        </authorList>
    </citation>
    <scope>NUCLEOTIDE SEQUENCE</scope>
</reference>
<organism evidence="2 3">
    <name type="scientific">Cotesia congregata</name>
    <name type="common">Parasitoid wasp</name>
    <name type="synonym">Apanteles congregatus</name>
    <dbReference type="NCBI Taxonomy" id="51543"/>
    <lineage>
        <taxon>Eukaryota</taxon>
        <taxon>Metazoa</taxon>
        <taxon>Ecdysozoa</taxon>
        <taxon>Arthropoda</taxon>
        <taxon>Hexapoda</taxon>
        <taxon>Insecta</taxon>
        <taxon>Pterygota</taxon>
        <taxon>Neoptera</taxon>
        <taxon>Endopterygota</taxon>
        <taxon>Hymenoptera</taxon>
        <taxon>Apocrita</taxon>
        <taxon>Ichneumonoidea</taxon>
        <taxon>Braconidae</taxon>
        <taxon>Microgastrinae</taxon>
        <taxon>Cotesia</taxon>
    </lineage>
</organism>
<dbReference type="Proteomes" id="UP000786811">
    <property type="component" value="Unassembled WGS sequence"/>
</dbReference>
<dbReference type="AlphaFoldDB" id="A0A8J2H9E7"/>
<dbReference type="OrthoDB" id="20872at2759"/>
<evidence type="ECO:0000313" key="3">
    <source>
        <dbReference type="Proteomes" id="UP000786811"/>
    </source>
</evidence>
<dbReference type="PROSITE" id="PS50088">
    <property type="entry name" value="ANK_REPEAT"/>
    <property type="match status" value="1"/>
</dbReference>
<dbReference type="Gene3D" id="1.25.40.20">
    <property type="entry name" value="Ankyrin repeat-containing domain"/>
    <property type="match status" value="1"/>
</dbReference>
<dbReference type="SMART" id="SM00248">
    <property type="entry name" value="ANK"/>
    <property type="match status" value="2"/>
</dbReference>